<dbReference type="EMBL" id="LR746273">
    <property type="protein sequence ID" value="CAA7404377.1"/>
    <property type="molecule type" value="Genomic_DNA"/>
</dbReference>
<reference evidence="1" key="1">
    <citation type="submission" date="2020-02" db="EMBL/GenBank/DDBJ databases">
        <authorList>
            <person name="Scholz U."/>
            <person name="Mascher M."/>
            <person name="Fiebig A."/>
        </authorList>
    </citation>
    <scope>NUCLEOTIDE SEQUENCE</scope>
</reference>
<proteinExistence type="predicted"/>
<keyword evidence="2" id="KW-1185">Reference proteome</keyword>
<evidence type="ECO:0000313" key="2">
    <source>
        <dbReference type="Proteomes" id="UP000663760"/>
    </source>
</evidence>
<dbReference type="Proteomes" id="UP000663760">
    <property type="component" value="Chromosome 10"/>
</dbReference>
<evidence type="ECO:0000313" key="1">
    <source>
        <dbReference type="EMBL" id="CAA7404377.1"/>
    </source>
</evidence>
<protein>
    <submittedName>
        <fullName evidence="1">Uncharacterized protein</fullName>
    </submittedName>
</protein>
<name>A0A7I8L2X0_SPIIN</name>
<accession>A0A7I8L2X0</accession>
<gene>
    <name evidence="1" type="ORF">SI8410_10015055</name>
</gene>
<sequence length="233" mass="26110">MRTTPSVLGQVMRATEIMRHVTQWLRSTHSLVPNKTKRSRSVCEAFGPGLLSDLLDGHHRGLDSGNSTSTEHLKATQDHLEEAAQEYLGRHHAMSRTHHNYYASIPRRESDRQSSLFGRTCPWKPEVLIDLSDSAYPLYAYTALHYRPLHDSGVLLGGDQGWLLLAAEDHNGDTFIFGLIVMLQHSSILLTNRWIIGENLVNAIRGALLLKLLNDSMKLPDTRPTSIQLLSVG</sequence>
<organism evidence="1 2">
    <name type="scientific">Spirodela intermedia</name>
    <name type="common">Intermediate duckweed</name>
    <dbReference type="NCBI Taxonomy" id="51605"/>
    <lineage>
        <taxon>Eukaryota</taxon>
        <taxon>Viridiplantae</taxon>
        <taxon>Streptophyta</taxon>
        <taxon>Embryophyta</taxon>
        <taxon>Tracheophyta</taxon>
        <taxon>Spermatophyta</taxon>
        <taxon>Magnoliopsida</taxon>
        <taxon>Liliopsida</taxon>
        <taxon>Araceae</taxon>
        <taxon>Lemnoideae</taxon>
        <taxon>Spirodela</taxon>
    </lineage>
</organism>
<dbReference type="AlphaFoldDB" id="A0A7I8L2X0"/>